<evidence type="ECO:0000256" key="7">
    <source>
        <dbReference type="ARBA" id="ARBA00023015"/>
    </source>
</evidence>
<dbReference type="GO" id="GO:0051539">
    <property type="term" value="F:4 iron, 4 sulfur cluster binding"/>
    <property type="evidence" value="ECO:0007669"/>
    <property type="project" value="UniProtKB-KW"/>
</dbReference>
<name>A0A3B0T9H0_9ZZZZ</name>
<reference evidence="12" key="1">
    <citation type="submission" date="2018-06" db="EMBL/GenBank/DDBJ databases">
        <authorList>
            <person name="Zhirakovskaya E."/>
        </authorList>
    </citation>
    <scope>NUCLEOTIDE SEQUENCE</scope>
</reference>
<keyword evidence="9" id="KW-1015">Disulfide bond</keyword>
<evidence type="ECO:0000259" key="11">
    <source>
        <dbReference type="PROSITE" id="PS51674"/>
    </source>
</evidence>
<dbReference type="GO" id="GO:0045454">
    <property type="term" value="P:cell redox homeostasis"/>
    <property type="evidence" value="ECO:0007669"/>
    <property type="project" value="TreeGrafter"/>
</dbReference>
<keyword evidence="4" id="KW-0479">Metal-binding</keyword>
<dbReference type="GO" id="GO:0047134">
    <property type="term" value="F:protein-disulfide reductase [NAD(P)H] activity"/>
    <property type="evidence" value="ECO:0007669"/>
    <property type="project" value="TreeGrafter"/>
</dbReference>
<dbReference type="PROSITE" id="PS51674">
    <property type="entry name" value="4FE4S_WBL"/>
    <property type="match status" value="1"/>
</dbReference>
<proteinExistence type="inferred from homology"/>
<evidence type="ECO:0000256" key="6">
    <source>
        <dbReference type="ARBA" id="ARBA00023014"/>
    </source>
</evidence>
<feature type="domain" description="4Fe-4S Wbl-type" evidence="11">
    <location>
        <begin position="12"/>
        <end position="74"/>
    </location>
</feature>
<dbReference type="Pfam" id="PF02467">
    <property type="entry name" value="Whib"/>
    <property type="match status" value="1"/>
</dbReference>
<keyword evidence="6" id="KW-0411">Iron-sulfur</keyword>
<dbReference type="InterPro" id="IPR003482">
    <property type="entry name" value="Whib"/>
</dbReference>
<evidence type="ECO:0000256" key="1">
    <source>
        <dbReference type="ARBA" id="ARBA00001966"/>
    </source>
</evidence>
<gene>
    <name evidence="12" type="ORF">MNBD_ACTINO01-1183</name>
</gene>
<dbReference type="PANTHER" id="PTHR38839:SF6">
    <property type="entry name" value="TRANSCRIPTIONAL REGULATOR WHIB1"/>
    <property type="match status" value="1"/>
</dbReference>
<dbReference type="EMBL" id="UOEI01000633">
    <property type="protein sequence ID" value="VAW08739.1"/>
    <property type="molecule type" value="Genomic_DNA"/>
</dbReference>
<keyword evidence="8" id="KW-0238">DNA-binding</keyword>
<dbReference type="PANTHER" id="PTHR38839">
    <property type="entry name" value="TRANSCRIPTIONAL REGULATOR WHID-RELATED"/>
    <property type="match status" value="1"/>
</dbReference>
<accession>A0A3B0T9H0</accession>
<dbReference type="GO" id="GO:0003677">
    <property type="term" value="F:DNA binding"/>
    <property type="evidence" value="ECO:0007669"/>
    <property type="project" value="UniProtKB-KW"/>
</dbReference>
<keyword evidence="10" id="KW-0804">Transcription</keyword>
<evidence type="ECO:0000313" key="12">
    <source>
        <dbReference type="EMBL" id="VAW08739.1"/>
    </source>
</evidence>
<evidence type="ECO:0000256" key="10">
    <source>
        <dbReference type="ARBA" id="ARBA00023163"/>
    </source>
</evidence>
<comment type="similarity">
    <text evidence="2">Belongs to the WhiB family.</text>
</comment>
<evidence type="ECO:0000256" key="5">
    <source>
        <dbReference type="ARBA" id="ARBA00023004"/>
    </source>
</evidence>
<evidence type="ECO:0000256" key="8">
    <source>
        <dbReference type="ARBA" id="ARBA00023125"/>
    </source>
</evidence>
<dbReference type="HAMAP" id="MF_01479">
    <property type="entry name" value="WhiB"/>
    <property type="match status" value="1"/>
</dbReference>
<keyword evidence="3" id="KW-0004">4Fe-4S</keyword>
<organism evidence="12">
    <name type="scientific">hydrothermal vent metagenome</name>
    <dbReference type="NCBI Taxonomy" id="652676"/>
    <lineage>
        <taxon>unclassified sequences</taxon>
        <taxon>metagenomes</taxon>
        <taxon>ecological metagenomes</taxon>
    </lineage>
</organism>
<evidence type="ECO:0000256" key="2">
    <source>
        <dbReference type="ARBA" id="ARBA00006597"/>
    </source>
</evidence>
<evidence type="ECO:0000256" key="9">
    <source>
        <dbReference type="ARBA" id="ARBA00023157"/>
    </source>
</evidence>
<dbReference type="AlphaFoldDB" id="A0A3B0T9H0"/>
<dbReference type="InterPro" id="IPR034768">
    <property type="entry name" value="4FE4S_WBL"/>
</dbReference>
<keyword evidence="5" id="KW-0408">Iron</keyword>
<protein>
    <recommendedName>
        <fullName evidence="11">4Fe-4S Wbl-type domain-containing protein</fullName>
    </recommendedName>
</protein>
<evidence type="ECO:0000256" key="3">
    <source>
        <dbReference type="ARBA" id="ARBA00022485"/>
    </source>
</evidence>
<sequence length="90" mass="10409">MLTVTDWRELSACRDSDPDIFFPVGTTGPAVEMIERATAICTVCTVQEECLLYALETNQEAGVWGGLPEDDRRRYRKRWLAERRRQRQAC</sequence>
<dbReference type="GO" id="GO:0046872">
    <property type="term" value="F:metal ion binding"/>
    <property type="evidence" value="ECO:0007669"/>
    <property type="project" value="UniProtKB-KW"/>
</dbReference>
<dbReference type="GO" id="GO:0045892">
    <property type="term" value="P:negative regulation of DNA-templated transcription"/>
    <property type="evidence" value="ECO:0007669"/>
    <property type="project" value="TreeGrafter"/>
</dbReference>
<keyword evidence="7" id="KW-0805">Transcription regulation</keyword>
<comment type="cofactor">
    <cofactor evidence="1">
        <name>[4Fe-4S] cluster</name>
        <dbReference type="ChEBI" id="CHEBI:49883"/>
    </cofactor>
</comment>
<evidence type="ECO:0000256" key="4">
    <source>
        <dbReference type="ARBA" id="ARBA00022723"/>
    </source>
</evidence>